<dbReference type="GO" id="GO:0005525">
    <property type="term" value="F:GTP binding"/>
    <property type="evidence" value="ECO:0007669"/>
    <property type="project" value="UniProtKB-KW"/>
</dbReference>
<name>A0AAV4GGK5_9GAST</name>
<dbReference type="SUPFAM" id="SSF52540">
    <property type="entry name" value="P-loop containing nucleoside triphosphate hydrolases"/>
    <property type="match status" value="1"/>
</dbReference>
<organism evidence="3 4">
    <name type="scientific">Elysia marginata</name>
    <dbReference type="NCBI Taxonomy" id="1093978"/>
    <lineage>
        <taxon>Eukaryota</taxon>
        <taxon>Metazoa</taxon>
        <taxon>Spiralia</taxon>
        <taxon>Lophotrochozoa</taxon>
        <taxon>Mollusca</taxon>
        <taxon>Gastropoda</taxon>
        <taxon>Heterobranchia</taxon>
        <taxon>Euthyneura</taxon>
        <taxon>Panpulmonata</taxon>
        <taxon>Sacoglossa</taxon>
        <taxon>Placobranchoidea</taxon>
        <taxon>Plakobranchidae</taxon>
        <taxon>Elysia</taxon>
    </lineage>
</organism>
<dbReference type="SMART" id="SM00173">
    <property type="entry name" value="RAS"/>
    <property type="match status" value="1"/>
</dbReference>
<dbReference type="EMBL" id="BMAT01012048">
    <property type="protein sequence ID" value="GFR84210.1"/>
    <property type="molecule type" value="Genomic_DNA"/>
</dbReference>
<dbReference type="GO" id="GO:0007264">
    <property type="term" value="P:small GTPase-mediated signal transduction"/>
    <property type="evidence" value="ECO:0007669"/>
    <property type="project" value="InterPro"/>
</dbReference>
<dbReference type="PANTHER" id="PTHR24072">
    <property type="entry name" value="RHO FAMILY GTPASE"/>
    <property type="match status" value="1"/>
</dbReference>
<dbReference type="SMART" id="SM00175">
    <property type="entry name" value="RAB"/>
    <property type="match status" value="1"/>
</dbReference>
<evidence type="ECO:0000256" key="2">
    <source>
        <dbReference type="ARBA" id="ARBA00023134"/>
    </source>
</evidence>
<reference evidence="3 4" key="1">
    <citation type="journal article" date="2021" name="Elife">
        <title>Chloroplast acquisition without the gene transfer in kleptoplastic sea slugs, Plakobranchus ocellatus.</title>
        <authorList>
            <person name="Maeda T."/>
            <person name="Takahashi S."/>
            <person name="Yoshida T."/>
            <person name="Shimamura S."/>
            <person name="Takaki Y."/>
            <person name="Nagai Y."/>
            <person name="Toyoda A."/>
            <person name="Suzuki Y."/>
            <person name="Arimoto A."/>
            <person name="Ishii H."/>
            <person name="Satoh N."/>
            <person name="Nishiyama T."/>
            <person name="Hasebe M."/>
            <person name="Maruyama T."/>
            <person name="Minagawa J."/>
            <person name="Obokata J."/>
            <person name="Shigenobu S."/>
        </authorList>
    </citation>
    <scope>NUCLEOTIDE SEQUENCE [LARGE SCALE GENOMIC DNA]</scope>
</reference>
<dbReference type="InterPro" id="IPR001806">
    <property type="entry name" value="Small_GTPase"/>
</dbReference>
<dbReference type="SMART" id="SM00174">
    <property type="entry name" value="RHO"/>
    <property type="match status" value="1"/>
</dbReference>
<dbReference type="InterPro" id="IPR005225">
    <property type="entry name" value="Small_GTP-bd"/>
</dbReference>
<dbReference type="CDD" id="cd00157">
    <property type="entry name" value="Rho"/>
    <property type="match status" value="1"/>
</dbReference>
<dbReference type="Pfam" id="PF00071">
    <property type="entry name" value="Ras"/>
    <property type="match status" value="1"/>
</dbReference>
<gene>
    <name evidence="3" type="ORF">ElyMa_005993500</name>
</gene>
<dbReference type="NCBIfam" id="TIGR00231">
    <property type="entry name" value="small_GTP"/>
    <property type="match status" value="1"/>
</dbReference>
<dbReference type="Proteomes" id="UP000762676">
    <property type="component" value="Unassembled WGS sequence"/>
</dbReference>
<dbReference type="PROSITE" id="PS51421">
    <property type="entry name" value="RAS"/>
    <property type="match status" value="1"/>
</dbReference>
<dbReference type="GO" id="GO:0003924">
    <property type="term" value="F:GTPase activity"/>
    <property type="evidence" value="ECO:0007669"/>
    <property type="project" value="InterPro"/>
</dbReference>
<dbReference type="AlphaFoldDB" id="A0AAV4GGK5"/>
<dbReference type="Gene3D" id="3.40.50.300">
    <property type="entry name" value="P-loop containing nucleotide triphosphate hydrolases"/>
    <property type="match status" value="1"/>
</dbReference>
<dbReference type="FunFam" id="3.40.50.300:FF:000118">
    <property type="entry name" value="Rho-related GTP-binding protein RhoG"/>
    <property type="match status" value="1"/>
</dbReference>
<proteinExistence type="predicted"/>
<dbReference type="PROSITE" id="PS51419">
    <property type="entry name" value="RAB"/>
    <property type="match status" value="1"/>
</dbReference>
<evidence type="ECO:0000313" key="4">
    <source>
        <dbReference type="Proteomes" id="UP000762676"/>
    </source>
</evidence>
<accession>A0AAV4GGK5</accession>
<keyword evidence="1" id="KW-0547">Nucleotide-binding</keyword>
<dbReference type="InterPro" id="IPR027417">
    <property type="entry name" value="P-loop_NTPase"/>
</dbReference>
<comment type="caution">
    <text evidence="3">The sequence shown here is derived from an EMBL/GenBank/DDBJ whole genome shotgun (WGS) entry which is preliminary data.</text>
</comment>
<keyword evidence="4" id="KW-1185">Reference proteome</keyword>
<sequence>MENVKLVVVGDGAVGKSCLLIAYTTNAFPSEYVPTVFDNYTANLMVEGKPYNVGFWDTAGQEDYDRLRPLSYPQTDVFLICFALDSRDSLSNVREKWIHELKHYCPDVPIMLVGCKKDLRRSGDSKTSPERRCVTYDEGMRVAKEINASYVETSALLQEGLKDCFDQAMRLIMCNRRETKKMKGGVGFSFSFPGKSKPRRGPILIPPVMPPAGE</sequence>
<protein>
    <submittedName>
        <fullName evidence="3">Ras-related and estrogen-regulated growth inhibitor-like protein</fullName>
    </submittedName>
</protein>
<evidence type="ECO:0000313" key="3">
    <source>
        <dbReference type="EMBL" id="GFR84210.1"/>
    </source>
</evidence>
<keyword evidence="2" id="KW-0342">GTP-binding</keyword>
<dbReference type="InterPro" id="IPR003578">
    <property type="entry name" value="Small_GTPase_Rho"/>
</dbReference>
<dbReference type="PROSITE" id="PS51420">
    <property type="entry name" value="RHO"/>
    <property type="match status" value="1"/>
</dbReference>
<dbReference type="PRINTS" id="PR00449">
    <property type="entry name" value="RASTRNSFRMNG"/>
</dbReference>
<evidence type="ECO:0000256" key="1">
    <source>
        <dbReference type="ARBA" id="ARBA00022741"/>
    </source>
</evidence>